<name>A0A453DS90_AEGTS</name>
<evidence type="ECO:0000256" key="11">
    <source>
        <dbReference type="SAM" id="MobiDB-lite"/>
    </source>
</evidence>
<evidence type="ECO:0000256" key="4">
    <source>
        <dbReference type="ARBA" id="ARBA00022679"/>
    </source>
</evidence>
<keyword evidence="3" id="KW-0597">Phosphoprotein</keyword>
<dbReference type="InterPro" id="IPR000719">
    <property type="entry name" value="Prot_kinase_dom"/>
</dbReference>
<evidence type="ECO:0000256" key="10">
    <source>
        <dbReference type="RuleBase" id="RU000304"/>
    </source>
</evidence>
<dbReference type="GO" id="GO:0005524">
    <property type="term" value="F:ATP binding"/>
    <property type="evidence" value="ECO:0007669"/>
    <property type="project" value="UniProtKB-UniRule"/>
</dbReference>
<dbReference type="GO" id="GO:0007346">
    <property type="term" value="P:regulation of mitotic cell cycle"/>
    <property type="evidence" value="ECO:0007669"/>
    <property type="project" value="TreeGrafter"/>
</dbReference>
<evidence type="ECO:0000256" key="9">
    <source>
        <dbReference type="PROSITE-ProRule" id="PRU10141"/>
    </source>
</evidence>
<feature type="compositionally biased region" description="Polar residues" evidence="11">
    <location>
        <begin position="32"/>
        <end position="41"/>
    </location>
</feature>
<reference evidence="14" key="2">
    <citation type="journal article" date="2017" name="Nat. Plants">
        <title>The Aegilops tauschii genome reveals multiple impacts of transposons.</title>
        <authorList>
            <person name="Zhao G."/>
            <person name="Zou C."/>
            <person name="Li K."/>
            <person name="Wang K."/>
            <person name="Li T."/>
            <person name="Gao L."/>
            <person name="Zhang X."/>
            <person name="Wang H."/>
            <person name="Yang Z."/>
            <person name="Liu X."/>
            <person name="Jiang W."/>
            <person name="Mao L."/>
            <person name="Kong X."/>
            <person name="Jiao Y."/>
            <person name="Jia J."/>
        </authorList>
    </citation>
    <scope>NUCLEOTIDE SEQUENCE [LARGE SCALE GENOMIC DNA]</scope>
    <source>
        <strain evidence="14">cv. AL8/78</strain>
    </source>
</reference>
<evidence type="ECO:0000313" key="13">
    <source>
        <dbReference type="EnsemblPlants" id="AET3Gv20056900.2"/>
    </source>
</evidence>
<reference evidence="13" key="3">
    <citation type="journal article" date="2017" name="Nature">
        <title>Genome sequence of the progenitor of the wheat D genome Aegilops tauschii.</title>
        <authorList>
            <person name="Luo M.C."/>
            <person name="Gu Y.Q."/>
            <person name="Puiu D."/>
            <person name="Wang H."/>
            <person name="Twardziok S.O."/>
            <person name="Deal K.R."/>
            <person name="Huo N."/>
            <person name="Zhu T."/>
            <person name="Wang L."/>
            <person name="Wang Y."/>
            <person name="McGuire P.E."/>
            <person name="Liu S."/>
            <person name="Long H."/>
            <person name="Ramasamy R.K."/>
            <person name="Rodriguez J.C."/>
            <person name="Van S.L."/>
            <person name="Yuan L."/>
            <person name="Wang Z."/>
            <person name="Xia Z."/>
            <person name="Xiao L."/>
            <person name="Anderson O.D."/>
            <person name="Ouyang S."/>
            <person name="Liang Y."/>
            <person name="Zimin A.V."/>
            <person name="Pertea G."/>
            <person name="Qi P."/>
            <person name="Bennetzen J.L."/>
            <person name="Dai X."/>
            <person name="Dawson M.W."/>
            <person name="Muller H.G."/>
            <person name="Kugler K."/>
            <person name="Rivarola-Duarte L."/>
            <person name="Spannagl M."/>
            <person name="Mayer K.F.X."/>
            <person name="Lu F.H."/>
            <person name="Bevan M.W."/>
            <person name="Leroy P."/>
            <person name="Li P."/>
            <person name="You F.M."/>
            <person name="Sun Q."/>
            <person name="Liu Z."/>
            <person name="Lyons E."/>
            <person name="Wicker T."/>
            <person name="Salzberg S.L."/>
            <person name="Devos K.M."/>
            <person name="Dvorak J."/>
        </authorList>
    </citation>
    <scope>NUCLEOTIDE SEQUENCE [LARGE SCALE GENOMIC DNA]</scope>
    <source>
        <strain evidence="13">cv. AL8/78</strain>
    </source>
</reference>
<accession>A0A453DS90</accession>
<dbReference type="Gene3D" id="1.10.510.10">
    <property type="entry name" value="Transferase(Phosphotransferase) domain 1"/>
    <property type="match status" value="1"/>
</dbReference>
<dbReference type="STRING" id="200361.A0A453DS90"/>
<keyword evidence="4" id="KW-0808">Transferase</keyword>
<protein>
    <recommendedName>
        <fullName evidence="2">[RNA-polymerase]-subunit kinase</fullName>
        <ecNumber evidence="2">2.7.11.23</ecNumber>
    </recommendedName>
</protein>
<reference evidence="14" key="1">
    <citation type="journal article" date="2014" name="Science">
        <title>Ancient hybridizations among the ancestral genomes of bread wheat.</title>
        <authorList>
            <consortium name="International Wheat Genome Sequencing Consortium,"/>
            <person name="Marcussen T."/>
            <person name="Sandve S.R."/>
            <person name="Heier L."/>
            <person name="Spannagl M."/>
            <person name="Pfeifer M."/>
            <person name="Jakobsen K.S."/>
            <person name="Wulff B.B."/>
            <person name="Steuernagel B."/>
            <person name="Mayer K.F."/>
            <person name="Olsen O.A."/>
        </authorList>
    </citation>
    <scope>NUCLEOTIDE SEQUENCE [LARGE SCALE GENOMIC DNA]</scope>
    <source>
        <strain evidence="14">cv. AL8/78</strain>
    </source>
</reference>
<comment type="catalytic activity">
    <reaction evidence="8">
        <text>[DNA-directed RNA polymerase] + ATP = phospho-[DNA-directed RNA polymerase] + ADP + H(+)</text>
        <dbReference type="Rhea" id="RHEA:10216"/>
        <dbReference type="Rhea" id="RHEA-COMP:11321"/>
        <dbReference type="Rhea" id="RHEA-COMP:11322"/>
        <dbReference type="ChEBI" id="CHEBI:15378"/>
        <dbReference type="ChEBI" id="CHEBI:30616"/>
        <dbReference type="ChEBI" id="CHEBI:43176"/>
        <dbReference type="ChEBI" id="CHEBI:68546"/>
        <dbReference type="ChEBI" id="CHEBI:456216"/>
        <dbReference type="EC" id="2.7.11.23"/>
    </reaction>
</comment>
<reference evidence="13" key="4">
    <citation type="submission" date="2019-03" db="UniProtKB">
        <authorList>
            <consortium name="EnsemblPlants"/>
        </authorList>
    </citation>
    <scope>IDENTIFICATION</scope>
</reference>
<dbReference type="InterPro" id="IPR008271">
    <property type="entry name" value="Ser/Thr_kinase_AS"/>
</dbReference>
<comment type="similarity">
    <text evidence="1">Belongs to the protein kinase superfamily. CMGC Ser/Thr protein kinase family. CDC2/CDKX subfamily.</text>
</comment>
<dbReference type="Proteomes" id="UP000015105">
    <property type="component" value="Chromosome 3D"/>
</dbReference>
<organism evidence="13 14">
    <name type="scientific">Aegilops tauschii subsp. strangulata</name>
    <name type="common">Goatgrass</name>
    <dbReference type="NCBI Taxonomy" id="200361"/>
    <lineage>
        <taxon>Eukaryota</taxon>
        <taxon>Viridiplantae</taxon>
        <taxon>Streptophyta</taxon>
        <taxon>Embryophyta</taxon>
        <taxon>Tracheophyta</taxon>
        <taxon>Spermatophyta</taxon>
        <taxon>Magnoliopsida</taxon>
        <taxon>Liliopsida</taxon>
        <taxon>Poales</taxon>
        <taxon>Poaceae</taxon>
        <taxon>BOP clade</taxon>
        <taxon>Pooideae</taxon>
        <taxon>Triticodae</taxon>
        <taxon>Triticeae</taxon>
        <taxon>Triticinae</taxon>
        <taxon>Aegilops</taxon>
    </lineage>
</organism>
<dbReference type="GO" id="GO:0008353">
    <property type="term" value="F:RNA polymerase II CTD heptapeptide repeat kinase activity"/>
    <property type="evidence" value="ECO:0007669"/>
    <property type="project" value="UniProtKB-EC"/>
</dbReference>
<evidence type="ECO:0000256" key="3">
    <source>
        <dbReference type="ARBA" id="ARBA00022553"/>
    </source>
</evidence>
<keyword evidence="14" id="KW-1185">Reference proteome</keyword>
<dbReference type="InterPro" id="IPR017441">
    <property type="entry name" value="Protein_kinase_ATP_BS"/>
</dbReference>
<dbReference type="PROSITE" id="PS50011">
    <property type="entry name" value="PROTEIN_KINASE_DOM"/>
    <property type="match status" value="1"/>
</dbReference>
<dbReference type="FunFam" id="1.10.510.10:FF:000729">
    <property type="entry name" value="Putative cyclin-dependent kinase F-2"/>
    <property type="match status" value="1"/>
</dbReference>
<evidence type="ECO:0000313" key="14">
    <source>
        <dbReference type="Proteomes" id="UP000015105"/>
    </source>
</evidence>
<evidence type="ECO:0000256" key="7">
    <source>
        <dbReference type="ARBA" id="ARBA00022840"/>
    </source>
</evidence>
<dbReference type="AlphaFoldDB" id="A0A453DS90"/>
<dbReference type="SUPFAM" id="SSF56112">
    <property type="entry name" value="Protein kinase-like (PK-like)"/>
    <property type="match status" value="1"/>
</dbReference>
<evidence type="ECO:0000256" key="6">
    <source>
        <dbReference type="ARBA" id="ARBA00022777"/>
    </source>
</evidence>
<evidence type="ECO:0000256" key="1">
    <source>
        <dbReference type="ARBA" id="ARBA00006485"/>
    </source>
</evidence>
<evidence type="ECO:0000256" key="8">
    <source>
        <dbReference type="ARBA" id="ARBA00049280"/>
    </source>
</evidence>
<dbReference type="PANTHER" id="PTHR24056:SF390">
    <property type="entry name" value="OS12G0432000 PROTEIN"/>
    <property type="match status" value="1"/>
</dbReference>
<sequence length="357" mass="40128">MGWSEVIGNDVATATPAVRNRVDRRDEWGQRATATGGESSKSAIGSRFERLAKIGEGGFGVVYRARDRRTGEIVAIKCLRTNKYAHDDSGDRYLSAFAGEVSALEKCSGHPSIVQLRASGQHNGKAFIAMEFVGQTLRYVMKHVRFGRRHTEMEVCLMMRQLLTGVGRMNRLGLMHRDLKPGNVLVDDRRNLKICDLGLSCSMTDGPPYSNHIGTRGYRAPELLLGSTNYDQRIDSWALGVMMAELLAGHHPFYGKTDMDHLSEILDLLGTADIKEWPGYDGRQLPGGWALHSSLRSMFPSPADARRRCRPQLSEAGFEVLSGLLRCNPEKRLTARAALRHRWFKETNFRPNHQYRR</sequence>
<dbReference type="InterPro" id="IPR011009">
    <property type="entry name" value="Kinase-like_dom_sf"/>
</dbReference>
<dbReference type="Gramene" id="AET3Gv20056900.2">
    <property type="protein sequence ID" value="AET3Gv20056900.2"/>
    <property type="gene ID" value="AET3Gv20056900"/>
</dbReference>
<reference evidence="13" key="5">
    <citation type="journal article" date="2021" name="G3 (Bethesda)">
        <title>Aegilops tauschii genome assembly Aet v5.0 features greater sequence contiguity and improved annotation.</title>
        <authorList>
            <person name="Wang L."/>
            <person name="Zhu T."/>
            <person name="Rodriguez J.C."/>
            <person name="Deal K.R."/>
            <person name="Dubcovsky J."/>
            <person name="McGuire P.E."/>
            <person name="Lux T."/>
            <person name="Spannagl M."/>
            <person name="Mayer K.F.X."/>
            <person name="Baldrich P."/>
            <person name="Meyers B.C."/>
            <person name="Huo N."/>
            <person name="Gu Y.Q."/>
            <person name="Zhou H."/>
            <person name="Devos K.M."/>
            <person name="Bennetzen J.L."/>
            <person name="Unver T."/>
            <person name="Budak H."/>
            <person name="Gulick P.J."/>
            <person name="Galiba G."/>
            <person name="Kalapos B."/>
            <person name="Nelson D.R."/>
            <person name="Li P."/>
            <person name="You F.M."/>
            <person name="Luo M.C."/>
            <person name="Dvorak J."/>
        </authorList>
    </citation>
    <scope>NUCLEOTIDE SEQUENCE [LARGE SCALE GENOMIC DNA]</scope>
    <source>
        <strain evidence="13">cv. AL8/78</strain>
    </source>
</reference>
<dbReference type="SMART" id="SM00220">
    <property type="entry name" value="S_TKc"/>
    <property type="match status" value="1"/>
</dbReference>
<dbReference type="Gene3D" id="3.30.200.20">
    <property type="entry name" value="Phosphorylase Kinase, domain 1"/>
    <property type="match status" value="1"/>
</dbReference>
<proteinExistence type="inferred from homology"/>
<dbReference type="Pfam" id="PF00069">
    <property type="entry name" value="Pkinase"/>
    <property type="match status" value="1"/>
</dbReference>
<feature type="domain" description="Protein kinase" evidence="12">
    <location>
        <begin position="48"/>
        <end position="344"/>
    </location>
</feature>
<dbReference type="EC" id="2.7.11.23" evidence="2"/>
<feature type="binding site" evidence="9">
    <location>
        <position position="77"/>
    </location>
    <ligand>
        <name>ATP</name>
        <dbReference type="ChEBI" id="CHEBI:30616"/>
    </ligand>
</feature>
<dbReference type="GO" id="GO:0005634">
    <property type="term" value="C:nucleus"/>
    <property type="evidence" value="ECO:0007669"/>
    <property type="project" value="TreeGrafter"/>
</dbReference>
<dbReference type="PROSITE" id="PS00108">
    <property type="entry name" value="PROTEIN_KINASE_ST"/>
    <property type="match status" value="1"/>
</dbReference>
<evidence type="ECO:0000259" key="12">
    <source>
        <dbReference type="PROSITE" id="PS50011"/>
    </source>
</evidence>
<keyword evidence="10" id="KW-0723">Serine/threonine-protein kinase</keyword>
<keyword evidence="6" id="KW-0418">Kinase</keyword>
<evidence type="ECO:0000256" key="5">
    <source>
        <dbReference type="ARBA" id="ARBA00022741"/>
    </source>
</evidence>
<feature type="region of interest" description="Disordered" evidence="11">
    <location>
        <begin position="22"/>
        <end position="41"/>
    </location>
</feature>
<dbReference type="PROSITE" id="PS00107">
    <property type="entry name" value="PROTEIN_KINASE_ATP"/>
    <property type="match status" value="1"/>
</dbReference>
<evidence type="ECO:0000256" key="2">
    <source>
        <dbReference type="ARBA" id="ARBA00012409"/>
    </source>
</evidence>
<dbReference type="EnsemblPlants" id="AET3Gv20056900.2">
    <property type="protein sequence ID" value="AET3Gv20056900.2"/>
    <property type="gene ID" value="AET3Gv20056900"/>
</dbReference>
<keyword evidence="7 9" id="KW-0067">ATP-binding</keyword>
<dbReference type="PANTHER" id="PTHR24056">
    <property type="entry name" value="CELL DIVISION PROTEIN KINASE"/>
    <property type="match status" value="1"/>
</dbReference>
<keyword evidence="5 9" id="KW-0547">Nucleotide-binding</keyword>
<dbReference type="InterPro" id="IPR050108">
    <property type="entry name" value="CDK"/>
</dbReference>